<evidence type="ECO:0000313" key="5">
    <source>
        <dbReference type="Proteomes" id="UP000006304"/>
    </source>
</evidence>
<dbReference type="Gene3D" id="3.30.9.10">
    <property type="entry name" value="D-Amino Acid Oxidase, subunit A, domain 2"/>
    <property type="match status" value="1"/>
</dbReference>
<dbReference type="EMBL" id="CP003876">
    <property type="protein sequence ID" value="AFU02315.1"/>
    <property type="molecule type" value="Genomic_DNA"/>
</dbReference>
<dbReference type="InterPro" id="IPR050641">
    <property type="entry name" value="RIFMO-like"/>
</dbReference>
<dbReference type="KEGG" id="nbr:O3I_021790"/>
<proteinExistence type="predicted"/>
<feature type="domain" description="FAD-binding" evidence="3">
    <location>
        <begin position="5"/>
        <end position="343"/>
    </location>
</feature>
<dbReference type="eggNOG" id="COG0654">
    <property type="taxonomic scope" value="Bacteria"/>
</dbReference>
<dbReference type="Pfam" id="PF01494">
    <property type="entry name" value="FAD_binding_3"/>
    <property type="match status" value="1"/>
</dbReference>
<evidence type="ECO:0000256" key="1">
    <source>
        <dbReference type="ARBA" id="ARBA00022630"/>
    </source>
</evidence>
<dbReference type="GO" id="GO:0071949">
    <property type="term" value="F:FAD binding"/>
    <property type="evidence" value="ECO:0007669"/>
    <property type="project" value="InterPro"/>
</dbReference>
<dbReference type="EC" id="1.14.13.2" evidence="4"/>
<gene>
    <name evidence="4" type="ORF">O3I_021790</name>
</gene>
<keyword evidence="5" id="KW-1185">Reference proteome</keyword>
<dbReference type="SUPFAM" id="SSF51905">
    <property type="entry name" value="FAD/NAD(P)-binding domain"/>
    <property type="match status" value="1"/>
</dbReference>
<dbReference type="InterPro" id="IPR002938">
    <property type="entry name" value="FAD-bd"/>
</dbReference>
<sequence>MTDIRTQVAIVGAGPAGLLLSHLLYRAGIDSVVVDHRGYDDIASTIRAGILEAGSVRLLVDSGASDRVRTAGDRHDGVVLRFDGANHRIDFQELVGESVWLYPQTEVFLDLSRRRSADGGDVRYGVTGTAVDVSGDRPTVTFIESCGSTVRVEADLLVGADGSRSICRHAYPPGARREWLREYPFAWFGILTEAQPSHDELIYAYSEFGFALISRRTEALQRMYFQCPPGTRPEEWDEDRIWSQLRRRVDGNGFALREGPIVAKTVLPFRSFVTAPMRHGNLLLAGDAAHTVPPTGAKGLNLALADVAVLAEEIAEFYARRDPDVLDRYTERALDRVWRAQHFSYWATTMLHSIDGASPFDIERQRGELALITGSRYGAAYFADAYTGWQQRKPTERRKE</sequence>
<evidence type="ECO:0000313" key="4">
    <source>
        <dbReference type="EMBL" id="AFU02315.1"/>
    </source>
</evidence>
<dbReference type="Gene3D" id="3.50.50.60">
    <property type="entry name" value="FAD/NAD(P)-binding domain"/>
    <property type="match status" value="1"/>
</dbReference>
<protein>
    <submittedName>
        <fullName evidence="4">4-hydroxybenzoate 3-monooxygenase</fullName>
        <ecNumber evidence="4">1.14.13.2</ecNumber>
    </submittedName>
</protein>
<dbReference type="HOGENOM" id="CLU_057691_0_0_11"/>
<organism evidence="4 5">
    <name type="scientific">Nocardia brasiliensis (strain ATCC 700358 / HUJEG-1)</name>
    <dbReference type="NCBI Taxonomy" id="1133849"/>
    <lineage>
        <taxon>Bacteria</taxon>
        <taxon>Bacillati</taxon>
        <taxon>Actinomycetota</taxon>
        <taxon>Actinomycetes</taxon>
        <taxon>Mycobacteriales</taxon>
        <taxon>Nocardiaceae</taxon>
        <taxon>Nocardia</taxon>
    </lineage>
</organism>
<dbReference type="GO" id="GO:0018659">
    <property type="term" value="F:4-hydroxybenzoate 3-monooxygenase activity"/>
    <property type="evidence" value="ECO:0007669"/>
    <property type="project" value="UniProtKB-EC"/>
</dbReference>
<dbReference type="STRING" id="1133849.O3I_021790"/>
<dbReference type="NCBIfam" id="NF006091">
    <property type="entry name" value="PRK08243.1"/>
    <property type="match status" value="1"/>
</dbReference>
<reference evidence="4 5" key="1">
    <citation type="journal article" date="2012" name="J. Bacteriol.">
        <title>Complete genome sequence of Nocardia brasiliensis HUJEG-1.</title>
        <authorList>
            <person name="Vera-Cabrera L."/>
            <person name="Ortiz-Lopez R."/>
            <person name="Elizondo-Gonzalez R."/>
            <person name="Perez-Maya A.A."/>
            <person name="Ocampo-Candiani J."/>
        </authorList>
    </citation>
    <scope>NUCLEOTIDE SEQUENCE [LARGE SCALE GENOMIC DNA]</scope>
    <source>
        <strain evidence="5">ATCC 700358</strain>
    </source>
</reference>
<dbReference type="RefSeq" id="WP_014985170.1">
    <property type="nucleotide sequence ID" value="NC_018681.1"/>
</dbReference>
<dbReference type="SUPFAM" id="SSF54373">
    <property type="entry name" value="FAD-linked reductases, C-terminal domain"/>
    <property type="match status" value="1"/>
</dbReference>
<keyword evidence="4" id="KW-0503">Monooxygenase</keyword>
<dbReference type="PRINTS" id="PR00420">
    <property type="entry name" value="RNGMNOXGNASE"/>
</dbReference>
<evidence type="ECO:0000259" key="3">
    <source>
        <dbReference type="Pfam" id="PF01494"/>
    </source>
</evidence>
<dbReference type="PANTHER" id="PTHR43004">
    <property type="entry name" value="TRK SYSTEM POTASSIUM UPTAKE PROTEIN"/>
    <property type="match status" value="1"/>
</dbReference>
<dbReference type="AlphaFoldDB" id="K0EZL1"/>
<keyword evidence="2" id="KW-0274">FAD</keyword>
<accession>K0EZL1</accession>
<dbReference type="InterPro" id="IPR036188">
    <property type="entry name" value="FAD/NAD-bd_sf"/>
</dbReference>
<keyword evidence="1" id="KW-0285">Flavoprotein</keyword>
<dbReference type="PANTHER" id="PTHR43004:SF3">
    <property type="entry name" value="P-HYDROXYBENZOATE HYDROXYLASE"/>
    <property type="match status" value="1"/>
</dbReference>
<dbReference type="Proteomes" id="UP000006304">
    <property type="component" value="Chromosome"/>
</dbReference>
<name>K0EZL1_NOCB7</name>
<evidence type="ECO:0000256" key="2">
    <source>
        <dbReference type="ARBA" id="ARBA00022827"/>
    </source>
</evidence>
<keyword evidence="4" id="KW-0560">Oxidoreductase</keyword>